<dbReference type="EMBL" id="SDMP01000008">
    <property type="protein sequence ID" value="RYR43139.1"/>
    <property type="molecule type" value="Genomic_DNA"/>
</dbReference>
<name>A0A445BWM9_ARAHY</name>
<comment type="caution">
    <text evidence="1">The sequence shown here is derived from an EMBL/GenBank/DDBJ whole genome shotgun (WGS) entry which is preliminary data.</text>
</comment>
<gene>
    <name evidence="1" type="ORF">Ahy_A08g039571</name>
</gene>
<sequence>MKAPPNSDKESDVDDDDAFPIFMEGARFGELKLEFNTKHDFIEVVRGFTIQEGRQINFRRSESYRVRAVCKYKKEGCNWVAYTSMDHEKICW</sequence>
<protein>
    <submittedName>
        <fullName evidence="1">Uncharacterized protein</fullName>
    </submittedName>
</protein>
<reference evidence="1 2" key="1">
    <citation type="submission" date="2019-01" db="EMBL/GenBank/DDBJ databases">
        <title>Sequencing of cultivated peanut Arachis hypogaea provides insights into genome evolution and oil improvement.</title>
        <authorList>
            <person name="Chen X."/>
        </authorList>
    </citation>
    <scope>NUCLEOTIDE SEQUENCE [LARGE SCALE GENOMIC DNA]</scope>
    <source>
        <strain evidence="2">cv. Fuhuasheng</strain>
        <tissue evidence="1">Leaves</tissue>
    </source>
</reference>
<dbReference type="AlphaFoldDB" id="A0A445BWM9"/>
<proteinExistence type="predicted"/>
<evidence type="ECO:0000313" key="1">
    <source>
        <dbReference type="EMBL" id="RYR43139.1"/>
    </source>
</evidence>
<dbReference type="Proteomes" id="UP000289738">
    <property type="component" value="Chromosome A08"/>
</dbReference>
<accession>A0A445BWM9</accession>
<evidence type="ECO:0000313" key="2">
    <source>
        <dbReference type="Proteomes" id="UP000289738"/>
    </source>
</evidence>
<keyword evidence="2" id="KW-1185">Reference proteome</keyword>
<organism evidence="1 2">
    <name type="scientific">Arachis hypogaea</name>
    <name type="common">Peanut</name>
    <dbReference type="NCBI Taxonomy" id="3818"/>
    <lineage>
        <taxon>Eukaryota</taxon>
        <taxon>Viridiplantae</taxon>
        <taxon>Streptophyta</taxon>
        <taxon>Embryophyta</taxon>
        <taxon>Tracheophyta</taxon>
        <taxon>Spermatophyta</taxon>
        <taxon>Magnoliopsida</taxon>
        <taxon>eudicotyledons</taxon>
        <taxon>Gunneridae</taxon>
        <taxon>Pentapetalae</taxon>
        <taxon>rosids</taxon>
        <taxon>fabids</taxon>
        <taxon>Fabales</taxon>
        <taxon>Fabaceae</taxon>
        <taxon>Papilionoideae</taxon>
        <taxon>50 kb inversion clade</taxon>
        <taxon>dalbergioids sensu lato</taxon>
        <taxon>Dalbergieae</taxon>
        <taxon>Pterocarpus clade</taxon>
        <taxon>Arachis</taxon>
    </lineage>
</organism>